<evidence type="ECO:0000313" key="2">
    <source>
        <dbReference type="Proteomes" id="UP000323164"/>
    </source>
</evidence>
<gene>
    <name evidence="1" type="ORF">FW784_10700</name>
</gene>
<accession>A0A5D8YYI5</accession>
<organism evidence="1 2">
    <name type="scientific">Cognatilysobacter lacus</name>
    <dbReference type="NCBI Taxonomy" id="1643323"/>
    <lineage>
        <taxon>Bacteria</taxon>
        <taxon>Pseudomonadati</taxon>
        <taxon>Pseudomonadota</taxon>
        <taxon>Gammaproteobacteria</taxon>
        <taxon>Lysobacterales</taxon>
        <taxon>Lysobacteraceae</taxon>
        <taxon>Cognatilysobacter</taxon>
    </lineage>
</organism>
<dbReference type="Proteomes" id="UP000323164">
    <property type="component" value="Unassembled WGS sequence"/>
</dbReference>
<proteinExistence type="predicted"/>
<comment type="caution">
    <text evidence="1">The sequence shown here is derived from an EMBL/GenBank/DDBJ whole genome shotgun (WGS) entry which is preliminary data.</text>
</comment>
<dbReference type="AlphaFoldDB" id="A0A5D8YYI5"/>
<dbReference type="RefSeq" id="WP_149353333.1">
    <property type="nucleotide sequence ID" value="NZ_VTRV01000125.1"/>
</dbReference>
<sequence>MKLSIPLTSPWKDLLAHGLLLAGILGLVALAHFGSRNPDTTAALERAYPGQLPVIVSARYATGPQHSTGRVSYVLLPSFFAHSRLVTAERRNAEPVRLSESGAVPFPVLALLVLAPAVPYFRGRWRCRRAGPNNSSKPTPLRGAA</sequence>
<protein>
    <submittedName>
        <fullName evidence="1">Uncharacterized protein</fullName>
    </submittedName>
</protein>
<keyword evidence="2" id="KW-1185">Reference proteome</keyword>
<evidence type="ECO:0000313" key="1">
    <source>
        <dbReference type="EMBL" id="TZF87785.1"/>
    </source>
</evidence>
<dbReference type="EMBL" id="VTRV01000125">
    <property type="protein sequence ID" value="TZF87785.1"/>
    <property type="molecule type" value="Genomic_DNA"/>
</dbReference>
<name>A0A5D8YYI5_9GAMM</name>
<reference evidence="1 2" key="1">
    <citation type="submission" date="2019-08" db="EMBL/GenBank/DDBJ databases">
        <title>Draft genome sequence of Lysobacter sp. UKS-15.</title>
        <authorList>
            <person name="Im W.-T."/>
        </authorList>
    </citation>
    <scope>NUCLEOTIDE SEQUENCE [LARGE SCALE GENOMIC DNA]</scope>
    <source>
        <strain evidence="1 2">UKS-15</strain>
    </source>
</reference>